<proteinExistence type="predicted"/>
<dbReference type="Pfam" id="PF00266">
    <property type="entry name" value="Aminotran_5"/>
    <property type="match status" value="1"/>
</dbReference>
<keyword evidence="2" id="KW-0663">Pyridoxal phosphate</keyword>
<dbReference type="InterPro" id="IPR015421">
    <property type="entry name" value="PyrdxlP-dep_Trfase_major"/>
</dbReference>
<dbReference type="GO" id="GO:0008483">
    <property type="term" value="F:transaminase activity"/>
    <property type="evidence" value="ECO:0007669"/>
    <property type="project" value="UniProtKB-KW"/>
</dbReference>
<dbReference type="Gene3D" id="3.40.640.10">
    <property type="entry name" value="Type I PLP-dependent aspartate aminotransferase-like (Major domain)"/>
    <property type="match status" value="1"/>
</dbReference>
<dbReference type="eggNOG" id="COG0520">
    <property type="taxonomic scope" value="Bacteria"/>
</dbReference>
<dbReference type="SUPFAM" id="SSF53383">
    <property type="entry name" value="PLP-dependent transferases"/>
    <property type="match status" value="1"/>
</dbReference>
<keyword evidence="4" id="KW-0032">Aminotransferase</keyword>
<dbReference type="Gene3D" id="3.90.1150.10">
    <property type="entry name" value="Aspartate Aminotransferase, domain 1"/>
    <property type="match status" value="1"/>
</dbReference>
<feature type="domain" description="Aminotransferase class V" evidence="3">
    <location>
        <begin position="20"/>
        <end position="377"/>
    </location>
</feature>
<accession>N9TT28</accession>
<dbReference type="AlphaFoldDB" id="N9TT28"/>
<evidence type="ECO:0000256" key="2">
    <source>
        <dbReference type="ARBA" id="ARBA00022898"/>
    </source>
</evidence>
<dbReference type="Proteomes" id="UP000013131">
    <property type="component" value="Unassembled WGS sequence"/>
</dbReference>
<dbReference type="InterPro" id="IPR000192">
    <property type="entry name" value="Aminotrans_V_dom"/>
</dbReference>
<evidence type="ECO:0000259" key="3">
    <source>
        <dbReference type="Pfam" id="PF00266"/>
    </source>
</evidence>
<evidence type="ECO:0000313" key="4">
    <source>
        <dbReference type="EMBL" id="ENY69309.1"/>
    </source>
</evidence>
<comment type="caution">
    <text evidence="4">The sequence shown here is derived from an EMBL/GenBank/DDBJ whole genome shotgun (WGS) entry which is preliminary data.</text>
</comment>
<dbReference type="InterPro" id="IPR015424">
    <property type="entry name" value="PyrdxlP-dep_Trfase"/>
</dbReference>
<comment type="cofactor">
    <cofactor evidence="1">
        <name>pyridoxal 5'-phosphate</name>
        <dbReference type="ChEBI" id="CHEBI:597326"/>
    </cofactor>
</comment>
<evidence type="ECO:0000313" key="5">
    <source>
        <dbReference type="Proteomes" id="UP000013131"/>
    </source>
</evidence>
<protein>
    <submittedName>
        <fullName evidence="4">Aminotransferase protein S (Nitrogen fixation protein NifS)</fullName>
    </submittedName>
</protein>
<keyword evidence="4" id="KW-0808">Transferase</keyword>
<dbReference type="EMBL" id="AORI01000001">
    <property type="protein sequence ID" value="ENY69309.1"/>
    <property type="molecule type" value="Genomic_DNA"/>
</dbReference>
<dbReference type="PANTHER" id="PTHR43586:SF8">
    <property type="entry name" value="CYSTEINE DESULFURASE 1, CHLOROPLASTIC"/>
    <property type="match status" value="1"/>
</dbReference>
<reference evidence="4 5" key="1">
    <citation type="journal article" date="2013" name="Genome Announc.">
        <title>Draft Genome Sequences of Mycoplasma auris and Mycoplasma yeatsii, Two Species of the Ear Canal of Caprinae.</title>
        <authorList>
            <person name="Dordet-Frisoni E."/>
            <person name="Baranowski E."/>
            <person name="Barre A."/>
            <person name="Blanchard A."/>
            <person name="Breton M."/>
            <person name="Couture C."/>
            <person name="Dupuy V."/>
            <person name="Gaurivaud P."/>
            <person name="Jacob D."/>
            <person name="Lemaitre C."/>
            <person name="Manso-Silvan L."/>
            <person name="Nikolski M."/>
            <person name="Nouvel L.X."/>
            <person name="Poumarat F."/>
            <person name="Sirand-Pugnet P."/>
            <person name="Thebault P."/>
            <person name="Theil S."/>
            <person name="Thiaucourt F."/>
            <person name="Citti C."/>
            <person name="Tardy F."/>
        </authorList>
    </citation>
    <scope>NUCLEOTIDE SEQUENCE [LARGE SCALE GENOMIC DNA]</scope>
    <source>
        <strain evidence="4 5">15026</strain>
    </source>
</reference>
<dbReference type="STRING" id="1188233.MAU_0210"/>
<dbReference type="PATRIC" id="fig|1188233.3.peg.21"/>
<sequence>MFEVDNKKFFPMFKNNSNIVYLDNAALTFKPESVINKGSEYYEKYSISTRTSDSKLGISINSKIKEVRNKVSNFINAKDNEIIFSQGTTDSLNQIAMMLSKIIDKGKIILSYFNHSSAIVPFLENFKHKNIEIKYASDENDLLNSIDKKTKIVVIPQKTNNFQIDYNMALIYKKCKENNAILINDAAQAIVHDKVDFSFCDVLAFSANKLYGPTGIGILAIKEELLKKLSPIKFGGGQVQDIYDNFDWNLRELGSKWEPGTPNFAGIIQLGEAISFFNSFDLNEIIAHEKEIANYAYSKLSKLKNIEIASKKGDGIILFNFKNIPSQDVASYLGNRDIYVRSGAFCAYKFKNIDKYSNSYVRVSLAMYNTKKDIDILADTLANGGNFIEII</sequence>
<keyword evidence="5" id="KW-1185">Reference proteome</keyword>
<dbReference type="OrthoDB" id="9804366at2"/>
<gene>
    <name evidence="4" type="primary">nifS</name>
    <name evidence="4" type="ORF">MAU_0210</name>
</gene>
<dbReference type="InterPro" id="IPR015422">
    <property type="entry name" value="PyrdxlP-dep_Trfase_small"/>
</dbReference>
<dbReference type="PANTHER" id="PTHR43586">
    <property type="entry name" value="CYSTEINE DESULFURASE"/>
    <property type="match status" value="1"/>
</dbReference>
<name>N9TT28_9BACT</name>
<dbReference type="RefSeq" id="WP_004423028.1">
    <property type="nucleotide sequence ID" value="NZ_AORI01000001.1"/>
</dbReference>
<organism evidence="4 5">
    <name type="scientific">Metamycoplasma auris 15026</name>
    <dbReference type="NCBI Taxonomy" id="1188233"/>
    <lineage>
        <taxon>Bacteria</taxon>
        <taxon>Bacillati</taxon>
        <taxon>Mycoplasmatota</taxon>
        <taxon>Mycoplasmoidales</taxon>
        <taxon>Metamycoplasmataceae</taxon>
        <taxon>Metamycoplasma</taxon>
    </lineage>
</organism>
<evidence type="ECO:0000256" key="1">
    <source>
        <dbReference type="ARBA" id="ARBA00001933"/>
    </source>
</evidence>